<dbReference type="InterPro" id="IPR023485">
    <property type="entry name" value="Ptyr_pPase"/>
</dbReference>
<accession>A0A6H9UR78</accession>
<name>A0A6H9UR78_9ACTN</name>
<evidence type="ECO:0000256" key="1">
    <source>
        <dbReference type="SAM" id="MobiDB-lite"/>
    </source>
</evidence>
<dbReference type="AlphaFoldDB" id="A0A6H9UR78"/>
<dbReference type="RefSeq" id="WP_150956482.1">
    <property type="nucleotide sequence ID" value="NZ_VZRB01000038.1"/>
</dbReference>
<evidence type="ECO:0000259" key="2">
    <source>
        <dbReference type="SMART" id="SM00226"/>
    </source>
</evidence>
<comment type="caution">
    <text evidence="3">The sequence shown here is derived from an EMBL/GenBank/DDBJ whole genome shotgun (WGS) entry which is preliminary data.</text>
</comment>
<feature type="region of interest" description="Disordered" evidence="1">
    <location>
        <begin position="157"/>
        <end position="176"/>
    </location>
</feature>
<dbReference type="Proteomes" id="UP000442707">
    <property type="component" value="Unassembled WGS sequence"/>
</dbReference>
<feature type="compositionally biased region" description="Pro residues" evidence="1">
    <location>
        <begin position="208"/>
        <end position="221"/>
    </location>
</feature>
<proteinExistence type="predicted"/>
<dbReference type="SMART" id="SM00226">
    <property type="entry name" value="LMWPc"/>
    <property type="match status" value="1"/>
</dbReference>
<feature type="non-terminal residue" evidence="3">
    <location>
        <position position="221"/>
    </location>
</feature>
<feature type="compositionally biased region" description="Gly residues" evidence="1">
    <location>
        <begin position="198"/>
        <end position="207"/>
    </location>
</feature>
<gene>
    <name evidence="3" type="ORF">F7R91_34605</name>
</gene>
<dbReference type="InterPro" id="IPR036196">
    <property type="entry name" value="Ptyr_pPase_sf"/>
</dbReference>
<dbReference type="GO" id="GO:0004725">
    <property type="term" value="F:protein tyrosine phosphatase activity"/>
    <property type="evidence" value="ECO:0007669"/>
    <property type="project" value="TreeGrafter"/>
</dbReference>
<protein>
    <recommendedName>
        <fullName evidence="2">Phosphotyrosine protein phosphatase I domain-containing protein</fullName>
    </recommendedName>
</protein>
<dbReference type="SUPFAM" id="SSF52788">
    <property type="entry name" value="Phosphotyrosine protein phosphatases I"/>
    <property type="match status" value="1"/>
</dbReference>
<organism evidence="3 4">
    <name type="scientific">Streptomyces luteolifulvus</name>
    <dbReference type="NCBI Taxonomy" id="2615112"/>
    <lineage>
        <taxon>Bacteria</taxon>
        <taxon>Bacillati</taxon>
        <taxon>Actinomycetota</taxon>
        <taxon>Actinomycetes</taxon>
        <taxon>Kitasatosporales</taxon>
        <taxon>Streptomycetaceae</taxon>
        <taxon>Streptomyces</taxon>
    </lineage>
</organism>
<feature type="region of interest" description="Disordered" evidence="1">
    <location>
        <begin position="198"/>
        <end position="221"/>
    </location>
</feature>
<evidence type="ECO:0000313" key="3">
    <source>
        <dbReference type="EMBL" id="KAB1140807.1"/>
    </source>
</evidence>
<dbReference type="PANTHER" id="PTHR11717:SF31">
    <property type="entry name" value="LOW MOLECULAR WEIGHT PROTEIN-TYROSINE-PHOSPHATASE ETP-RELATED"/>
    <property type="match status" value="1"/>
</dbReference>
<dbReference type="Gene3D" id="3.40.50.2300">
    <property type="match status" value="1"/>
</dbReference>
<dbReference type="PANTHER" id="PTHR11717">
    <property type="entry name" value="LOW MOLECULAR WEIGHT PROTEIN TYROSINE PHOSPHATASE"/>
    <property type="match status" value="1"/>
</dbReference>
<evidence type="ECO:0000313" key="4">
    <source>
        <dbReference type="Proteomes" id="UP000442707"/>
    </source>
</evidence>
<reference evidence="3 4" key="1">
    <citation type="submission" date="2019-09" db="EMBL/GenBank/DDBJ databases">
        <title>Screening of Novel Bioactive Compounds from Soil-Associated.</title>
        <authorList>
            <person name="Zhao S."/>
        </authorList>
    </citation>
    <scope>NUCLEOTIDE SEQUENCE [LARGE SCALE GENOMIC DNA]</scope>
    <source>
        <strain evidence="3 4">HIT-DPA4</strain>
    </source>
</reference>
<feature type="compositionally biased region" description="Basic and acidic residues" evidence="1">
    <location>
        <begin position="159"/>
        <end position="168"/>
    </location>
</feature>
<dbReference type="InterPro" id="IPR050438">
    <property type="entry name" value="LMW_PTPase"/>
</dbReference>
<dbReference type="Pfam" id="PF01451">
    <property type="entry name" value="LMWPc"/>
    <property type="match status" value="1"/>
</dbReference>
<feature type="domain" description="Phosphotyrosine protein phosphatase I" evidence="2">
    <location>
        <begin position="20"/>
        <end position="199"/>
    </location>
</feature>
<sequence length="221" mass="22843">MLQSLGPSPSAPPGTCAPGFHVLVVCTGNLYRSPLAEWLLRQRLLDARPVIRLSSAGTRALTGTPIAATAASFLLERGADASGTSSRRLTKDLVENSDLVLGAATEHREAAVRLSPVWALTRAFTLSEFARLVRAEDASGVADPAARFKALVRGAAARRGSERVRPGEDDIEDPLGAHPEEVRDCLVRIEGLVERIAAGGGARGGGGAPPPGAGGGAPPPH</sequence>
<dbReference type="EMBL" id="VZRB01000038">
    <property type="protein sequence ID" value="KAB1140807.1"/>
    <property type="molecule type" value="Genomic_DNA"/>
</dbReference>
<keyword evidence="4" id="KW-1185">Reference proteome</keyword>